<gene>
    <name evidence="2" type="ORF">UFOPK1747_00695</name>
</gene>
<comment type="similarity">
    <text evidence="1">Belongs to the ComF/GntX family.</text>
</comment>
<evidence type="ECO:0000256" key="1">
    <source>
        <dbReference type="ARBA" id="ARBA00008007"/>
    </source>
</evidence>
<dbReference type="InterPro" id="IPR051910">
    <property type="entry name" value="ComF/GntX_DNA_util-trans"/>
</dbReference>
<name>A0A6J6F2N9_9ZZZZ</name>
<evidence type="ECO:0000313" key="2">
    <source>
        <dbReference type="EMBL" id="CAB4583092.1"/>
    </source>
</evidence>
<sequence>MQWQQPIKQKLIEGVPLYFSNYYDEKGARLILAAKENANLAARNLLALSIYKGVQQLIIDFKISSEIGLIGIPSRTSVNRIRGRAHIDDLIDSIIEIHASKNLELKLHRLNILQIVKKIKDQSGLNKVRRNTNMSGAYLAIHPELSIKNLVIIDDLTTTGASIRAAITALSIVNRRPIAVITACAVTAHL</sequence>
<organism evidence="2">
    <name type="scientific">freshwater metagenome</name>
    <dbReference type="NCBI Taxonomy" id="449393"/>
    <lineage>
        <taxon>unclassified sequences</taxon>
        <taxon>metagenomes</taxon>
        <taxon>ecological metagenomes</taxon>
    </lineage>
</organism>
<proteinExistence type="inferred from homology"/>
<dbReference type="InterPro" id="IPR000836">
    <property type="entry name" value="PRTase_dom"/>
</dbReference>
<protein>
    <submittedName>
        <fullName evidence="2">Unannotated protein</fullName>
    </submittedName>
</protein>
<reference evidence="2" key="1">
    <citation type="submission" date="2020-05" db="EMBL/GenBank/DDBJ databases">
        <authorList>
            <person name="Chiriac C."/>
            <person name="Salcher M."/>
            <person name="Ghai R."/>
            <person name="Kavagutti S V."/>
        </authorList>
    </citation>
    <scope>NUCLEOTIDE SEQUENCE</scope>
</reference>
<dbReference type="Gene3D" id="3.40.50.2020">
    <property type="match status" value="1"/>
</dbReference>
<dbReference type="PANTHER" id="PTHR47505:SF1">
    <property type="entry name" value="DNA UTILIZATION PROTEIN YHGH"/>
    <property type="match status" value="1"/>
</dbReference>
<dbReference type="PANTHER" id="PTHR47505">
    <property type="entry name" value="DNA UTILIZATION PROTEIN YHGH"/>
    <property type="match status" value="1"/>
</dbReference>
<dbReference type="SUPFAM" id="SSF53271">
    <property type="entry name" value="PRTase-like"/>
    <property type="match status" value="1"/>
</dbReference>
<dbReference type="InterPro" id="IPR029057">
    <property type="entry name" value="PRTase-like"/>
</dbReference>
<dbReference type="AlphaFoldDB" id="A0A6J6F2N9"/>
<dbReference type="CDD" id="cd06223">
    <property type="entry name" value="PRTases_typeI"/>
    <property type="match status" value="1"/>
</dbReference>
<accession>A0A6J6F2N9</accession>
<dbReference type="EMBL" id="CAEZTV010000106">
    <property type="protein sequence ID" value="CAB4583092.1"/>
    <property type="molecule type" value="Genomic_DNA"/>
</dbReference>